<dbReference type="Proteomes" id="UP001595952">
    <property type="component" value="Unassembled WGS sequence"/>
</dbReference>
<organism evidence="2 3">
    <name type="scientific">Deinococcus hohokamensis</name>
    <dbReference type="NCBI Taxonomy" id="309883"/>
    <lineage>
        <taxon>Bacteria</taxon>
        <taxon>Thermotogati</taxon>
        <taxon>Deinococcota</taxon>
        <taxon>Deinococci</taxon>
        <taxon>Deinococcales</taxon>
        <taxon>Deinococcaceae</taxon>
        <taxon>Deinococcus</taxon>
    </lineage>
</organism>
<dbReference type="RefSeq" id="WP_380061576.1">
    <property type="nucleotide sequence ID" value="NZ_JBHSEI010000006.1"/>
</dbReference>
<sequence length="152" mass="15921">MRRALGGLLTALLLTSGPVSATTAPTLTLAQQAKKADLIVRATLGTPVTVKEGELTYLAYPLTILETVVGDAAQLPQQEGRPALLFLQGLQDLPALQSGQEVFALLYTRRLDSPLVGFNQGLYPVTAGAVSAGDITDPAKLREALRAARGGQ</sequence>
<reference evidence="3" key="1">
    <citation type="journal article" date="2019" name="Int. J. Syst. Evol. Microbiol.">
        <title>The Global Catalogue of Microorganisms (GCM) 10K type strain sequencing project: providing services to taxonomists for standard genome sequencing and annotation.</title>
        <authorList>
            <consortium name="The Broad Institute Genomics Platform"/>
            <consortium name="The Broad Institute Genome Sequencing Center for Infectious Disease"/>
            <person name="Wu L."/>
            <person name="Ma J."/>
        </authorList>
    </citation>
    <scope>NUCLEOTIDE SEQUENCE [LARGE SCALE GENOMIC DNA]</scope>
    <source>
        <strain evidence="3">CCUG 55995</strain>
    </source>
</reference>
<proteinExistence type="predicted"/>
<gene>
    <name evidence="2" type="ORF">ACFO0D_09465</name>
</gene>
<dbReference type="EMBL" id="JBHSEI010000006">
    <property type="protein sequence ID" value="MFC4638570.1"/>
    <property type="molecule type" value="Genomic_DNA"/>
</dbReference>
<feature type="chain" id="PRO_5046595684" evidence="1">
    <location>
        <begin position="22"/>
        <end position="152"/>
    </location>
</feature>
<evidence type="ECO:0000256" key="1">
    <source>
        <dbReference type="SAM" id="SignalP"/>
    </source>
</evidence>
<evidence type="ECO:0000313" key="2">
    <source>
        <dbReference type="EMBL" id="MFC4638570.1"/>
    </source>
</evidence>
<evidence type="ECO:0000313" key="3">
    <source>
        <dbReference type="Proteomes" id="UP001595952"/>
    </source>
</evidence>
<comment type="caution">
    <text evidence="2">The sequence shown here is derived from an EMBL/GenBank/DDBJ whole genome shotgun (WGS) entry which is preliminary data.</text>
</comment>
<name>A0ABV9IB83_9DEIO</name>
<feature type="signal peptide" evidence="1">
    <location>
        <begin position="1"/>
        <end position="21"/>
    </location>
</feature>
<keyword evidence="3" id="KW-1185">Reference proteome</keyword>
<protein>
    <submittedName>
        <fullName evidence="2">Uncharacterized protein</fullName>
    </submittedName>
</protein>
<accession>A0ABV9IB83</accession>
<keyword evidence="1" id="KW-0732">Signal</keyword>